<accession>A0A7W1WNF3</accession>
<dbReference type="Pfam" id="PF13490">
    <property type="entry name" value="zf-HC2"/>
    <property type="match status" value="1"/>
</dbReference>
<name>A0A7W1WNF3_9BACL</name>
<keyword evidence="2" id="KW-0812">Transmembrane</keyword>
<feature type="transmembrane region" description="Helical" evidence="2">
    <location>
        <begin position="103"/>
        <end position="121"/>
    </location>
</feature>
<feature type="domain" description="Putative zinc-finger" evidence="3">
    <location>
        <begin position="5"/>
        <end position="31"/>
    </location>
</feature>
<sequence length="245" mass="27162">MESEKIIDLIQRDLDNDLSPAEKAELEAHLLTLPEDAKLAEQFRCLSDQLSGLPKVVPPVSVVDSILPTIDGDFDQTPEHENQVSPERTTVKVPWYRSWQAKIGGIAAAVLLIGLLVYPLIPEKFEPQPSMTNQAAKDNQGEAAPAESLTIAEEPEDTKDQSSASSTQAVWSPEKTYQAHLTGNRLIVRKASGEIQYQSKVFKEGELTGFSWKSNREIQLVFKGKNGEETGEKVTVDVEQKKIHK</sequence>
<reference evidence="4 5" key="1">
    <citation type="submission" date="2020-07" db="EMBL/GenBank/DDBJ databases">
        <authorList>
            <person name="Feng H."/>
        </authorList>
    </citation>
    <scope>NUCLEOTIDE SEQUENCE [LARGE SCALE GENOMIC DNA]</scope>
    <source>
        <strain evidence="5">s-10</strain>
    </source>
</reference>
<protein>
    <submittedName>
        <fullName evidence="4">Zf-HC2 domain-containing protein</fullName>
    </submittedName>
</protein>
<feature type="region of interest" description="Disordered" evidence="1">
    <location>
        <begin position="153"/>
        <end position="173"/>
    </location>
</feature>
<evidence type="ECO:0000256" key="2">
    <source>
        <dbReference type="SAM" id="Phobius"/>
    </source>
</evidence>
<keyword evidence="5" id="KW-1185">Reference proteome</keyword>
<gene>
    <name evidence="4" type="ORF">H1191_02090</name>
</gene>
<dbReference type="Proteomes" id="UP000535491">
    <property type="component" value="Unassembled WGS sequence"/>
</dbReference>
<keyword evidence="2" id="KW-1133">Transmembrane helix</keyword>
<dbReference type="InterPro" id="IPR027383">
    <property type="entry name" value="Znf_put"/>
</dbReference>
<evidence type="ECO:0000313" key="4">
    <source>
        <dbReference type="EMBL" id="MBA4493104.1"/>
    </source>
</evidence>
<evidence type="ECO:0000313" key="5">
    <source>
        <dbReference type="Proteomes" id="UP000535491"/>
    </source>
</evidence>
<organism evidence="4 5">
    <name type="scientific">Paenactinomyces guangxiensis</name>
    <dbReference type="NCBI Taxonomy" id="1490290"/>
    <lineage>
        <taxon>Bacteria</taxon>
        <taxon>Bacillati</taxon>
        <taxon>Bacillota</taxon>
        <taxon>Bacilli</taxon>
        <taxon>Bacillales</taxon>
        <taxon>Thermoactinomycetaceae</taxon>
        <taxon>Paenactinomyces</taxon>
    </lineage>
</organism>
<proteinExistence type="predicted"/>
<comment type="caution">
    <text evidence="4">The sequence shown here is derived from an EMBL/GenBank/DDBJ whole genome shotgun (WGS) entry which is preliminary data.</text>
</comment>
<evidence type="ECO:0000259" key="3">
    <source>
        <dbReference type="Pfam" id="PF13490"/>
    </source>
</evidence>
<dbReference type="AlphaFoldDB" id="A0A7W1WNF3"/>
<feature type="compositionally biased region" description="Polar residues" evidence="1">
    <location>
        <begin position="161"/>
        <end position="170"/>
    </location>
</feature>
<evidence type="ECO:0000256" key="1">
    <source>
        <dbReference type="SAM" id="MobiDB-lite"/>
    </source>
</evidence>
<dbReference type="RefSeq" id="WP_181750314.1">
    <property type="nucleotide sequence ID" value="NZ_JACEIQ010000001.1"/>
</dbReference>
<keyword evidence="2" id="KW-0472">Membrane</keyword>
<dbReference type="EMBL" id="JACEIQ010000001">
    <property type="protein sequence ID" value="MBA4493104.1"/>
    <property type="molecule type" value="Genomic_DNA"/>
</dbReference>